<feature type="region of interest" description="Disordered" evidence="1">
    <location>
        <begin position="602"/>
        <end position="675"/>
    </location>
</feature>
<dbReference type="EMBL" id="AB897757">
    <property type="protein sequence ID" value="BAQ02801.1"/>
    <property type="molecule type" value="Genomic_DNA"/>
</dbReference>
<dbReference type="Proteomes" id="UP000202478">
    <property type="component" value="Segment"/>
</dbReference>
<feature type="compositionally biased region" description="Basic and acidic residues" evidence="1">
    <location>
        <begin position="602"/>
        <end position="617"/>
    </location>
</feature>
<dbReference type="OrthoDB" id="3111at10239"/>
<dbReference type="GeneID" id="80645187"/>
<proteinExistence type="predicted"/>
<reference evidence="2 3" key="1">
    <citation type="journal article" date="2014" name="Antimicrob. Agents Chemother.">
        <title>Identification of capsular types in carbapenem-resistant Klebsiella pneumoniae strains by wzc sequencing and implications in capsule depolymerase treatment.</title>
        <authorList>
            <person name="Pan Y.-J."/>
            <person name="Lin T.-L."/>
            <person name="Lin Y.-T."/>
            <person name="Su P.-A."/>
            <person name="Chen C.-T."/>
            <person name="Hsieh P.-F."/>
            <person name="Hsu C.-R."/>
            <person name="Chen C.-C."/>
            <person name="Hsieh Y.-C."/>
            <person name="Wang J.-T."/>
        </authorList>
    </citation>
    <scope>NUCLEOTIDE SEQUENCE [LARGE SCALE GENOMIC DNA]</scope>
</reference>
<evidence type="ECO:0000313" key="3">
    <source>
        <dbReference type="Proteomes" id="UP000202478"/>
    </source>
</evidence>
<organismHost>
    <name type="scientific">Klebsiella</name>
    <dbReference type="NCBI Taxonomy" id="570"/>
</organismHost>
<feature type="compositionally biased region" description="Basic and acidic residues" evidence="1">
    <location>
        <begin position="652"/>
        <end position="670"/>
    </location>
</feature>
<dbReference type="KEGG" id="vg:80645187"/>
<sequence>MAGTSTDYLLQQLLTSNEKANDNLSAMRDLLSENLKKNGSNNNNNNNPGNGNNRRKKEKISLNDALKNISRDVSGFSRTLINGSADVGTVTNSLGTGMSSVIGTLGKAVPAISGVTTAFQLLIEAGLSVYNYLNQQLEMYNKINSSGVSLSNGMNSIRTGSANALMSMDKFGNSVVKHAGVIAQLNGIYGDGVKEYGDLLGTLQLAQDKIGIYGVSQEQMADLTARNIKFQKQFGGAELIRQTNQEKSTQEFIKNMTTFSKSMGESVDAILKKTQDFDNSLDARGLEAALENWAGLSNKAATLTTDAFIQAAAGMGDAGKSFFKIISSQAVTGALPTEYMTGVIAEFAEENKKMFMGGITDAKEIRSANIKWVRMHKDQIKRDMMNQIQLGNIEAANFNRNLLDLEASANDPKNGPKQRLEELTNRFNNWISNTFIKPFNLLMDAGVTWLLDISDQTTSFNQFISTVFSQGIDKIMSMVTNFFKNFPVLSDIGKTLFGDSYNTLVDNVGGFIGNLVKIPIQLISVVTDIWNGNLAGARETVQNAIASFKQNFLGMWEGIKDIKFSFSDVKDRLVNIVETLKNKLINAFDILKYVFGVSDEMPKTENTKTPSAEKPKNENINTPSNSKPTVNDNNRKQPQVDQNASNYTPPTRVDEAQDNYKKSPDDEKVDNNLQPVNYDESMVELLGRVTSALEKANEYNVQNSNYLRTISDNTQIQRNS</sequence>
<keyword evidence="3" id="KW-1185">Reference proteome</keyword>
<evidence type="ECO:0000313" key="2">
    <source>
        <dbReference type="EMBL" id="BAQ02801.1"/>
    </source>
</evidence>
<name>A0A0A8J8P5_BPK64</name>
<organism evidence="2 3">
    <name type="scientific">Klebsiella phage K64-1</name>
    <name type="common">Bacteriophage K64-1</name>
    <dbReference type="NCBI Taxonomy" id="1439894"/>
    <lineage>
        <taxon>Viruses</taxon>
        <taxon>Duplodnaviria</taxon>
        <taxon>Heunggongvirae</taxon>
        <taxon>Uroviricota</taxon>
        <taxon>Caudoviricetes</taxon>
        <taxon>Alcyoneusvirus</taxon>
        <taxon>Alcyoneusvirus K641</taxon>
    </lineage>
</organism>
<feature type="compositionally biased region" description="Low complexity" evidence="1">
    <location>
        <begin position="37"/>
        <end position="52"/>
    </location>
</feature>
<accession>A0A0A8J8P5</accession>
<protein>
    <submittedName>
        <fullName evidence="2">Uncharacterized protein</fullName>
    </submittedName>
</protein>
<evidence type="ECO:0000256" key="1">
    <source>
        <dbReference type="SAM" id="MobiDB-lite"/>
    </source>
</evidence>
<dbReference type="RefSeq" id="YP_010843002.1">
    <property type="nucleotide sequence ID" value="NC_027399.1"/>
</dbReference>
<feature type="compositionally biased region" description="Polar residues" evidence="1">
    <location>
        <begin position="618"/>
        <end position="649"/>
    </location>
</feature>
<feature type="region of interest" description="Disordered" evidence="1">
    <location>
        <begin position="35"/>
        <end position="56"/>
    </location>
</feature>